<gene>
    <name evidence="1" type="ORF">Scani_67260</name>
</gene>
<protein>
    <submittedName>
        <fullName evidence="1">Uncharacterized protein</fullName>
    </submittedName>
</protein>
<organism evidence="1 2">
    <name type="scientific">Streptomyces caniferus</name>
    <dbReference type="NCBI Taxonomy" id="285557"/>
    <lineage>
        <taxon>Bacteria</taxon>
        <taxon>Bacillati</taxon>
        <taxon>Actinomycetota</taxon>
        <taxon>Actinomycetes</taxon>
        <taxon>Kitasatosporales</taxon>
        <taxon>Streptomycetaceae</taxon>
        <taxon>Streptomyces</taxon>
    </lineage>
</organism>
<proteinExistence type="predicted"/>
<evidence type="ECO:0000313" key="2">
    <source>
        <dbReference type="Proteomes" id="UP000435837"/>
    </source>
</evidence>
<comment type="caution">
    <text evidence="1">The sequence shown here is derived from an EMBL/GenBank/DDBJ whole genome shotgun (WGS) entry which is preliminary data.</text>
</comment>
<name>A0A640SH93_9ACTN</name>
<dbReference type="AlphaFoldDB" id="A0A640SH93"/>
<accession>A0A640SH93</accession>
<evidence type="ECO:0000313" key="1">
    <source>
        <dbReference type="EMBL" id="GFE10458.1"/>
    </source>
</evidence>
<dbReference type="EMBL" id="BLIN01000005">
    <property type="protein sequence ID" value="GFE10458.1"/>
    <property type="molecule type" value="Genomic_DNA"/>
</dbReference>
<sequence length="79" mass="8621">MGQLGVVEDDAAQAVLAYGNAYPQVDEQAGEPAARGEPYCGNRDEQYERADQQEFVEVVDSQELVLPRTGSGGVFPYRI</sequence>
<reference evidence="1 2" key="1">
    <citation type="submission" date="2019-12" db="EMBL/GenBank/DDBJ databases">
        <title>Whole genome shotgun sequence of Streptomyces caniferus NBRC 15389.</title>
        <authorList>
            <person name="Ichikawa N."/>
            <person name="Kimura A."/>
            <person name="Kitahashi Y."/>
            <person name="Komaki H."/>
            <person name="Tamura T."/>
        </authorList>
    </citation>
    <scope>NUCLEOTIDE SEQUENCE [LARGE SCALE GENOMIC DNA]</scope>
    <source>
        <strain evidence="1 2">NBRC 15389</strain>
    </source>
</reference>
<dbReference type="Proteomes" id="UP000435837">
    <property type="component" value="Unassembled WGS sequence"/>
</dbReference>